<proteinExistence type="predicted"/>
<protein>
    <submittedName>
        <fullName evidence="1">Uncharacterized protein</fullName>
    </submittedName>
</protein>
<reference evidence="1 2" key="2">
    <citation type="journal article" date="2014" name="PLoS ONE">
        <title>Evolution of mitochondria reconstructed from the energy metabolism of living bacteria.</title>
        <authorList>
            <person name="Degli Esposti M."/>
            <person name="Chouaia B."/>
            <person name="Comandatore F."/>
            <person name="Crotti E."/>
            <person name="Sassera D."/>
            <person name="Lievens P.M."/>
            <person name="Daffonchio D."/>
            <person name="Bandi C."/>
        </authorList>
    </citation>
    <scope>NUCLEOTIDE SEQUENCE [LARGE SCALE GENOMIC DNA]</scope>
    <source>
        <strain evidence="1 2">SF2.1</strain>
    </source>
</reference>
<dbReference type="AlphaFoldDB" id="A0A060QIL4"/>
<name>A0A060QIL4_9PROT</name>
<dbReference type="EMBL" id="CBLX010000004">
    <property type="protein sequence ID" value="CDG38612.1"/>
    <property type="molecule type" value="Genomic_DNA"/>
</dbReference>
<evidence type="ECO:0000313" key="1">
    <source>
        <dbReference type="EMBL" id="CDG38612.1"/>
    </source>
</evidence>
<organism evidence="1 2">
    <name type="scientific">Asaia bogorensis</name>
    <dbReference type="NCBI Taxonomy" id="91915"/>
    <lineage>
        <taxon>Bacteria</taxon>
        <taxon>Pseudomonadati</taxon>
        <taxon>Pseudomonadota</taxon>
        <taxon>Alphaproteobacteria</taxon>
        <taxon>Acetobacterales</taxon>
        <taxon>Acetobacteraceae</taxon>
        <taxon>Asaia</taxon>
    </lineage>
</organism>
<reference evidence="1 2" key="1">
    <citation type="journal article" date="2014" name="Genome Biol. Evol.">
        <title>Acetic acid bacteria genomes reveal functional traits for adaptation to life in insect guts.</title>
        <authorList>
            <person name="Chouaia B."/>
            <person name="Gaiarsa S."/>
            <person name="Crotti E."/>
            <person name="Comandatore F."/>
            <person name="Degli Esposti M."/>
            <person name="Ricci I."/>
            <person name="Alma A."/>
            <person name="Favia G."/>
            <person name="Bandi C."/>
            <person name="Daffonchio D."/>
        </authorList>
    </citation>
    <scope>NUCLEOTIDE SEQUENCE [LARGE SCALE GENOMIC DNA]</scope>
    <source>
        <strain evidence="1 2">SF2.1</strain>
    </source>
</reference>
<dbReference type="Proteomes" id="UP000027583">
    <property type="component" value="Unassembled WGS sequence"/>
</dbReference>
<gene>
    <name evidence="1" type="ORF">ASAP_0567</name>
</gene>
<evidence type="ECO:0000313" key="2">
    <source>
        <dbReference type="Proteomes" id="UP000027583"/>
    </source>
</evidence>
<comment type="caution">
    <text evidence="1">The sequence shown here is derived from an EMBL/GenBank/DDBJ whole genome shotgun (WGS) entry which is preliminary data.</text>
</comment>
<sequence>MGRERTKALQVHPAQGSHLYFNPERRFWSVSRPGTPGSGHHVDAMR</sequence>
<accession>A0A060QIL4</accession>